<feature type="compositionally biased region" description="Basic and acidic residues" evidence="1">
    <location>
        <begin position="429"/>
        <end position="443"/>
    </location>
</feature>
<feature type="region of interest" description="Disordered" evidence="1">
    <location>
        <begin position="243"/>
        <end position="375"/>
    </location>
</feature>
<keyword evidence="3" id="KW-1185">Reference proteome</keyword>
<feature type="compositionally biased region" description="Low complexity" evidence="1">
    <location>
        <begin position="458"/>
        <end position="468"/>
    </location>
</feature>
<protein>
    <submittedName>
        <fullName evidence="2">Uncharacterized protein</fullName>
    </submittedName>
</protein>
<gene>
    <name evidence="2" type="ORF">FA13DRAFT_1713623</name>
</gene>
<sequence>MEMLLSDPEVMWRATRPTKIRKPQANYKLHEGEEDGAYNSDDQMVAGIHGCDVAQRCGASGIRPTVPPEQIPCRTTIAVRCLLEILGSGFRYPDAELFGRDFGGKYLVSGPPAVENSASRWPRSDPIQETAVDNLGPQSQVHWINPPPALLISWWSARRSWPTITLRLSTTFLMTEYTVNPQAYQEFMSARERTAYWVNNYHPTDVYSPSAAPIPLDDIDFVPPSPAMSTHSLPPKMVLRYNDGRRDIPIPHPQGRSSSRRSPTSSHGSHHSRPSPLGAAPSSHRDTPPPTPEEIRVLPSRSSNSNSPSSTRPGHHRSKSVPRRDVEDVPFIAPPVPRSHPPQPHAAQQRYPPWVPSRPGHHGRAPPPIVYAPGLHHGAKYEPPLVFQHQPQVGPDGVVYSHSAPPVMQGAPSRYPPQHGAYRSDALADNERNGRPMDRDWQRRQARGRPAMNRKGSSESLGSQESGSTYYVLPSAGQKVHVISPSPERSVETASSTTKAGSSPNSQASGGSFKKPFLGRFFARFASPAPTKAAPPQPHEGRKLHRRHSVGASGRPKLVEQRA</sequence>
<feature type="compositionally biased region" description="Pro residues" evidence="1">
    <location>
        <begin position="332"/>
        <end position="344"/>
    </location>
</feature>
<name>A0A4Y7SXN4_COPMI</name>
<dbReference type="OrthoDB" id="3249663at2759"/>
<dbReference type="AlphaFoldDB" id="A0A4Y7SXN4"/>
<dbReference type="EMBL" id="QPFP01000052">
    <property type="protein sequence ID" value="TEB25989.1"/>
    <property type="molecule type" value="Genomic_DNA"/>
</dbReference>
<feature type="compositionally biased region" description="Polar residues" evidence="1">
    <location>
        <begin position="492"/>
        <end position="510"/>
    </location>
</feature>
<reference evidence="2 3" key="1">
    <citation type="journal article" date="2019" name="Nat. Ecol. Evol.">
        <title>Megaphylogeny resolves global patterns of mushroom evolution.</title>
        <authorList>
            <person name="Varga T."/>
            <person name="Krizsan K."/>
            <person name="Foldi C."/>
            <person name="Dima B."/>
            <person name="Sanchez-Garcia M."/>
            <person name="Sanchez-Ramirez S."/>
            <person name="Szollosi G.J."/>
            <person name="Szarkandi J.G."/>
            <person name="Papp V."/>
            <person name="Albert L."/>
            <person name="Andreopoulos W."/>
            <person name="Angelini C."/>
            <person name="Antonin V."/>
            <person name="Barry K.W."/>
            <person name="Bougher N.L."/>
            <person name="Buchanan P."/>
            <person name="Buyck B."/>
            <person name="Bense V."/>
            <person name="Catcheside P."/>
            <person name="Chovatia M."/>
            <person name="Cooper J."/>
            <person name="Damon W."/>
            <person name="Desjardin D."/>
            <person name="Finy P."/>
            <person name="Geml J."/>
            <person name="Haridas S."/>
            <person name="Hughes K."/>
            <person name="Justo A."/>
            <person name="Karasinski D."/>
            <person name="Kautmanova I."/>
            <person name="Kiss B."/>
            <person name="Kocsube S."/>
            <person name="Kotiranta H."/>
            <person name="LaButti K.M."/>
            <person name="Lechner B.E."/>
            <person name="Liimatainen K."/>
            <person name="Lipzen A."/>
            <person name="Lukacs Z."/>
            <person name="Mihaltcheva S."/>
            <person name="Morgado L.N."/>
            <person name="Niskanen T."/>
            <person name="Noordeloos M.E."/>
            <person name="Ohm R.A."/>
            <person name="Ortiz-Santana B."/>
            <person name="Ovrebo C."/>
            <person name="Racz N."/>
            <person name="Riley R."/>
            <person name="Savchenko A."/>
            <person name="Shiryaev A."/>
            <person name="Soop K."/>
            <person name="Spirin V."/>
            <person name="Szebenyi C."/>
            <person name="Tomsovsky M."/>
            <person name="Tulloss R.E."/>
            <person name="Uehling J."/>
            <person name="Grigoriev I.V."/>
            <person name="Vagvolgyi C."/>
            <person name="Papp T."/>
            <person name="Martin F.M."/>
            <person name="Miettinen O."/>
            <person name="Hibbett D.S."/>
            <person name="Nagy L.G."/>
        </authorList>
    </citation>
    <scope>NUCLEOTIDE SEQUENCE [LARGE SCALE GENOMIC DNA]</scope>
    <source>
        <strain evidence="2 3">FP101781</strain>
    </source>
</reference>
<feature type="compositionally biased region" description="Low complexity" evidence="1">
    <location>
        <begin position="253"/>
        <end position="267"/>
    </location>
</feature>
<evidence type="ECO:0000313" key="3">
    <source>
        <dbReference type="Proteomes" id="UP000298030"/>
    </source>
</evidence>
<comment type="caution">
    <text evidence="2">The sequence shown here is derived from an EMBL/GenBank/DDBJ whole genome shotgun (WGS) entry which is preliminary data.</text>
</comment>
<dbReference type="Proteomes" id="UP000298030">
    <property type="component" value="Unassembled WGS sequence"/>
</dbReference>
<evidence type="ECO:0000256" key="1">
    <source>
        <dbReference type="SAM" id="MobiDB-lite"/>
    </source>
</evidence>
<evidence type="ECO:0000313" key="2">
    <source>
        <dbReference type="EMBL" id="TEB25989.1"/>
    </source>
</evidence>
<feature type="compositionally biased region" description="Low complexity" evidence="1">
    <location>
        <begin position="299"/>
        <end position="312"/>
    </location>
</feature>
<organism evidence="2 3">
    <name type="scientific">Coprinellus micaceus</name>
    <name type="common">Glistening ink-cap mushroom</name>
    <name type="synonym">Coprinus micaceus</name>
    <dbReference type="NCBI Taxonomy" id="71717"/>
    <lineage>
        <taxon>Eukaryota</taxon>
        <taxon>Fungi</taxon>
        <taxon>Dikarya</taxon>
        <taxon>Basidiomycota</taxon>
        <taxon>Agaricomycotina</taxon>
        <taxon>Agaricomycetes</taxon>
        <taxon>Agaricomycetidae</taxon>
        <taxon>Agaricales</taxon>
        <taxon>Agaricineae</taxon>
        <taxon>Psathyrellaceae</taxon>
        <taxon>Coprinellus</taxon>
    </lineage>
</organism>
<proteinExistence type="predicted"/>
<accession>A0A4Y7SXN4</accession>
<feature type="region of interest" description="Disordered" evidence="1">
    <location>
        <begin position="408"/>
        <end position="563"/>
    </location>
</feature>